<evidence type="ECO:0000313" key="2">
    <source>
        <dbReference type="Proteomes" id="UP000789920"/>
    </source>
</evidence>
<dbReference type="EMBL" id="CAJVQC010071837">
    <property type="protein sequence ID" value="CAG8810954.1"/>
    <property type="molecule type" value="Genomic_DNA"/>
</dbReference>
<sequence length="49" mass="5503">SIFTATAFLKTWFTRHKKQQWRLSDGLSILGLGNIKYFSACLVLLGLAS</sequence>
<gene>
    <name evidence="1" type="ORF">RPERSI_LOCUS23195</name>
</gene>
<accession>A0ACA9RV95</accession>
<reference evidence="1" key="1">
    <citation type="submission" date="2021-06" db="EMBL/GenBank/DDBJ databases">
        <authorList>
            <person name="Kallberg Y."/>
            <person name="Tangrot J."/>
            <person name="Rosling A."/>
        </authorList>
    </citation>
    <scope>NUCLEOTIDE SEQUENCE</scope>
    <source>
        <strain evidence="1">MA461A</strain>
    </source>
</reference>
<organism evidence="1 2">
    <name type="scientific">Racocetra persica</name>
    <dbReference type="NCBI Taxonomy" id="160502"/>
    <lineage>
        <taxon>Eukaryota</taxon>
        <taxon>Fungi</taxon>
        <taxon>Fungi incertae sedis</taxon>
        <taxon>Mucoromycota</taxon>
        <taxon>Glomeromycotina</taxon>
        <taxon>Glomeromycetes</taxon>
        <taxon>Diversisporales</taxon>
        <taxon>Gigasporaceae</taxon>
        <taxon>Racocetra</taxon>
    </lineage>
</organism>
<comment type="caution">
    <text evidence="1">The sequence shown here is derived from an EMBL/GenBank/DDBJ whole genome shotgun (WGS) entry which is preliminary data.</text>
</comment>
<proteinExistence type="predicted"/>
<protein>
    <submittedName>
        <fullName evidence="1">23937_t:CDS:1</fullName>
    </submittedName>
</protein>
<evidence type="ECO:0000313" key="1">
    <source>
        <dbReference type="EMBL" id="CAG8810954.1"/>
    </source>
</evidence>
<name>A0ACA9RV95_9GLOM</name>
<dbReference type="Proteomes" id="UP000789920">
    <property type="component" value="Unassembled WGS sequence"/>
</dbReference>
<feature type="non-terminal residue" evidence="1">
    <location>
        <position position="1"/>
    </location>
</feature>
<keyword evidence="2" id="KW-1185">Reference proteome</keyword>